<dbReference type="InterPro" id="IPR020904">
    <property type="entry name" value="Sc_DH/Rdtase_CS"/>
</dbReference>
<dbReference type="PANTHER" id="PTHR44169:SF6">
    <property type="entry name" value="NADPH-DEPENDENT 1-ACYLDIHYDROXYACETONE PHOSPHATE REDUCTASE"/>
    <property type="match status" value="1"/>
</dbReference>
<dbReference type="Pfam" id="PF00106">
    <property type="entry name" value="adh_short"/>
    <property type="match status" value="1"/>
</dbReference>
<evidence type="ECO:0000313" key="6">
    <source>
        <dbReference type="Proteomes" id="UP001145021"/>
    </source>
</evidence>
<sequence>MSTKQTIQDERPVVLITGCSAGGIGHSLALEFARQQCQVYATARDTSKLDTGLSMLGIHSQQLDVTDTQSITDAVSRILSETGRIDVLVNNAGRGHVGPAIEADIGGVQQLVDVNVTGVLRVCQAVAPQMMDKRRGTIVNVGSVGAYAASPWIGVYAATKAALHALSDSLRLEMQPFGVSVMVVAPGSVTSNLIEKQNDTLLVAPSSRYAKALPAIREKAEFGKHIRQMPADAFAQTVVRKILHTPNKAYITYGKFAFFAWLLYYLPPAIKDAIFARRFGTRQLKQDLN</sequence>
<keyword evidence="3 5" id="KW-0560">Oxidoreductase</keyword>
<dbReference type="InterPro" id="IPR002347">
    <property type="entry name" value="SDR_fam"/>
</dbReference>
<dbReference type="AlphaFoldDB" id="A0A9W7XH53"/>
<dbReference type="Proteomes" id="UP001145021">
    <property type="component" value="Unassembled WGS sequence"/>
</dbReference>
<comment type="caution">
    <text evidence="5">The sequence shown here is derived from an EMBL/GenBank/DDBJ whole genome shotgun (WGS) entry which is preliminary data.</text>
</comment>
<dbReference type="Gene3D" id="3.40.50.720">
    <property type="entry name" value="NAD(P)-binding Rossmann-like Domain"/>
    <property type="match status" value="1"/>
</dbReference>
<evidence type="ECO:0000256" key="2">
    <source>
        <dbReference type="ARBA" id="ARBA00022857"/>
    </source>
</evidence>
<dbReference type="PRINTS" id="PR00080">
    <property type="entry name" value="SDRFAMILY"/>
</dbReference>
<accession>A0A9W7XH53</accession>
<name>A0A9W7XH53_9FUNG</name>
<dbReference type="FunFam" id="3.40.50.720:FF:000261">
    <property type="entry name" value="NADPH-dependent 1-acyldihydroxyacetone phosphate reductase"/>
    <property type="match status" value="1"/>
</dbReference>
<dbReference type="GO" id="GO:0000140">
    <property type="term" value="F:acylglycerone-phosphate reductase (NADP+) activity"/>
    <property type="evidence" value="ECO:0007669"/>
    <property type="project" value="UniProtKB-EC"/>
</dbReference>
<evidence type="ECO:0000256" key="4">
    <source>
        <dbReference type="RuleBase" id="RU000363"/>
    </source>
</evidence>
<dbReference type="EC" id="1.1.1.101" evidence="5"/>
<protein>
    <submittedName>
        <fullName evidence="5">NADPH-dependent 1-acyl dihydroxyacetone phosphate reductase</fullName>
        <ecNumber evidence="5">1.1.1.101</ecNumber>
    </submittedName>
</protein>
<keyword evidence="6" id="KW-1185">Reference proteome</keyword>
<evidence type="ECO:0000256" key="1">
    <source>
        <dbReference type="ARBA" id="ARBA00006484"/>
    </source>
</evidence>
<comment type="similarity">
    <text evidence="1 4">Belongs to the short-chain dehydrogenases/reductases (SDR) family.</text>
</comment>
<dbReference type="GO" id="GO:0005783">
    <property type="term" value="C:endoplasmic reticulum"/>
    <property type="evidence" value="ECO:0007669"/>
    <property type="project" value="TreeGrafter"/>
</dbReference>
<dbReference type="PIRSF" id="PIRSF000126">
    <property type="entry name" value="11-beta-HSD1"/>
    <property type="match status" value="1"/>
</dbReference>
<dbReference type="EMBL" id="JANBOH010000338">
    <property type="protein sequence ID" value="KAJ1642791.1"/>
    <property type="molecule type" value="Genomic_DNA"/>
</dbReference>
<gene>
    <name evidence="5" type="primary">AYR1_2</name>
    <name evidence="5" type="ORF">LPJ64_005389</name>
</gene>
<proteinExistence type="inferred from homology"/>
<dbReference type="CDD" id="cd05374">
    <property type="entry name" value="17beta-HSD-like_SDR_c"/>
    <property type="match status" value="1"/>
</dbReference>
<evidence type="ECO:0000313" key="5">
    <source>
        <dbReference type="EMBL" id="KAJ1642791.1"/>
    </source>
</evidence>
<dbReference type="InterPro" id="IPR036291">
    <property type="entry name" value="NAD(P)-bd_dom_sf"/>
</dbReference>
<dbReference type="PRINTS" id="PR00081">
    <property type="entry name" value="GDHRDH"/>
</dbReference>
<dbReference type="PROSITE" id="PS00061">
    <property type="entry name" value="ADH_SHORT"/>
    <property type="match status" value="1"/>
</dbReference>
<evidence type="ECO:0000256" key="3">
    <source>
        <dbReference type="ARBA" id="ARBA00023002"/>
    </source>
</evidence>
<organism evidence="5 6">
    <name type="scientific">Coemansia asiatica</name>
    <dbReference type="NCBI Taxonomy" id="1052880"/>
    <lineage>
        <taxon>Eukaryota</taxon>
        <taxon>Fungi</taxon>
        <taxon>Fungi incertae sedis</taxon>
        <taxon>Zoopagomycota</taxon>
        <taxon>Kickxellomycotina</taxon>
        <taxon>Kickxellomycetes</taxon>
        <taxon>Kickxellales</taxon>
        <taxon>Kickxellaceae</taxon>
        <taxon>Coemansia</taxon>
    </lineage>
</organism>
<reference evidence="5" key="1">
    <citation type="submission" date="2022-07" db="EMBL/GenBank/DDBJ databases">
        <title>Phylogenomic reconstructions and comparative analyses of Kickxellomycotina fungi.</title>
        <authorList>
            <person name="Reynolds N.K."/>
            <person name="Stajich J.E."/>
            <person name="Barry K."/>
            <person name="Grigoriev I.V."/>
            <person name="Crous P."/>
            <person name="Smith M.E."/>
        </authorList>
    </citation>
    <scope>NUCLEOTIDE SEQUENCE</scope>
    <source>
        <strain evidence="5">NBRC 105413</strain>
    </source>
</reference>
<dbReference type="PANTHER" id="PTHR44169">
    <property type="entry name" value="NADPH-DEPENDENT 1-ACYLDIHYDROXYACETONE PHOSPHATE REDUCTASE"/>
    <property type="match status" value="1"/>
</dbReference>
<dbReference type="SUPFAM" id="SSF51735">
    <property type="entry name" value="NAD(P)-binding Rossmann-fold domains"/>
    <property type="match status" value="1"/>
</dbReference>
<keyword evidence="2" id="KW-0521">NADP</keyword>